<dbReference type="InterPro" id="IPR020904">
    <property type="entry name" value="Sc_DH/Rdtase_CS"/>
</dbReference>
<dbReference type="Pfam" id="PF13561">
    <property type="entry name" value="adh_short_C2"/>
    <property type="match status" value="1"/>
</dbReference>
<sequence length="249" mass="25847">MNKRVSFNYSGASVLVTGGSNGIGLAIAREYLAAGASVMITGRREGASDYEHDLSGLDYRQLDVSSRDALIELANSLDTLDILINNAGGAQADEWGHDGFDQSVSINLSSAYHLSAACKHLLEASQFEGGASIVGIASMTSYFGYEWTPGYGAAKAGLVQLVKTLGISWGPSGIRANAVAAGMTRSNLTAPVIDGMPELIEGMFERQGLKRVGEGEDIAAAVLFLTSPAASWVTGQTLAVDGGFSTGMG</sequence>
<dbReference type="PANTHER" id="PTHR42760">
    <property type="entry name" value="SHORT-CHAIN DEHYDROGENASES/REDUCTASES FAMILY MEMBER"/>
    <property type="match status" value="1"/>
</dbReference>
<dbReference type="SUPFAM" id="SSF51735">
    <property type="entry name" value="NAD(P)-binding Rossmann-fold domains"/>
    <property type="match status" value="1"/>
</dbReference>
<comment type="similarity">
    <text evidence="1">Belongs to the short-chain dehydrogenases/reductases (SDR) family.</text>
</comment>
<evidence type="ECO:0000313" key="2">
    <source>
        <dbReference type="EMBL" id="MCX2974587.1"/>
    </source>
</evidence>
<dbReference type="Proteomes" id="UP001143307">
    <property type="component" value="Unassembled WGS sequence"/>
</dbReference>
<accession>A0ABT3SX57</accession>
<keyword evidence="3" id="KW-1185">Reference proteome</keyword>
<dbReference type="PROSITE" id="PS00061">
    <property type="entry name" value="ADH_SHORT"/>
    <property type="match status" value="1"/>
</dbReference>
<dbReference type="CDD" id="cd05233">
    <property type="entry name" value="SDR_c"/>
    <property type="match status" value="1"/>
</dbReference>
<reference evidence="2" key="1">
    <citation type="submission" date="2019-02" db="EMBL/GenBank/DDBJ databases">
        <authorList>
            <person name="Li S.-H."/>
        </authorList>
    </citation>
    <scope>NUCLEOTIDE SEQUENCE</scope>
    <source>
        <strain evidence="2">IMCC8485</strain>
    </source>
</reference>
<evidence type="ECO:0000313" key="3">
    <source>
        <dbReference type="Proteomes" id="UP001143307"/>
    </source>
</evidence>
<dbReference type="RefSeq" id="WP_007228616.1">
    <property type="nucleotide sequence ID" value="NZ_SHNP01000004.1"/>
</dbReference>
<protein>
    <submittedName>
        <fullName evidence="2">SDR family oxidoreductase</fullName>
    </submittedName>
</protein>
<dbReference type="PRINTS" id="PR00081">
    <property type="entry name" value="GDHRDH"/>
</dbReference>
<dbReference type="InterPro" id="IPR002347">
    <property type="entry name" value="SDR_fam"/>
</dbReference>
<gene>
    <name evidence="2" type="ORF">EYC87_13415</name>
</gene>
<comment type="caution">
    <text evidence="2">The sequence shown here is derived from an EMBL/GenBank/DDBJ whole genome shotgun (WGS) entry which is preliminary data.</text>
</comment>
<dbReference type="Gene3D" id="3.40.50.720">
    <property type="entry name" value="NAD(P)-binding Rossmann-like Domain"/>
    <property type="match status" value="1"/>
</dbReference>
<dbReference type="PANTHER" id="PTHR42760:SF132">
    <property type="entry name" value="SHORT-CHAIN DEHYDROGENASE_REDUCTASE FAMILY PROTEIN"/>
    <property type="match status" value="1"/>
</dbReference>
<dbReference type="EMBL" id="SHNP01000004">
    <property type="protein sequence ID" value="MCX2974587.1"/>
    <property type="molecule type" value="Genomic_DNA"/>
</dbReference>
<dbReference type="PRINTS" id="PR00080">
    <property type="entry name" value="SDRFAMILY"/>
</dbReference>
<dbReference type="InterPro" id="IPR036291">
    <property type="entry name" value="NAD(P)-bd_dom_sf"/>
</dbReference>
<evidence type="ECO:0000256" key="1">
    <source>
        <dbReference type="ARBA" id="ARBA00006484"/>
    </source>
</evidence>
<proteinExistence type="inferred from homology"/>
<name>A0ABT3SX57_9GAMM</name>
<organism evidence="2 3">
    <name type="scientific">Candidatus Seongchinamella marina</name>
    <dbReference type="NCBI Taxonomy" id="2518990"/>
    <lineage>
        <taxon>Bacteria</taxon>
        <taxon>Pseudomonadati</taxon>
        <taxon>Pseudomonadota</taxon>
        <taxon>Gammaproteobacteria</taxon>
        <taxon>Cellvibrionales</taxon>
        <taxon>Halieaceae</taxon>
        <taxon>Seongchinamella</taxon>
    </lineage>
</organism>